<reference evidence="3" key="1">
    <citation type="submission" date="2022-10" db="EMBL/GenBank/DDBJ databases">
        <title>Novel sulphate-reducing endosymbionts in the free-living metamonad Anaeramoeba.</title>
        <authorList>
            <person name="Jerlstrom-Hultqvist J."/>
            <person name="Cepicka I."/>
            <person name="Gallot-Lavallee L."/>
            <person name="Salas-Leiva D."/>
            <person name="Curtis B.A."/>
            <person name="Zahonova K."/>
            <person name="Pipaliya S."/>
            <person name="Dacks J."/>
            <person name="Roger A.J."/>
        </authorList>
    </citation>
    <scope>NUCLEOTIDE SEQUENCE</scope>
    <source>
        <strain evidence="3">BMAN</strain>
    </source>
</reference>
<accession>A0A9Q0RBH9</accession>
<sequence length="190" mass="21503">MKHSHIIIVLFAILLILSADALALASLITQGLFYIKDKAGIYSNFNFGDFFSDCSGPNCTKTKEALCDWSADVNFFKSTIGNGLLSVASFFLFLNSLFLLKSTPDFSFFLALFGSIFIISGYGSFKIYFKDSDEYSWLEFASNSHLITWDFGSNLPIQVLSFVLGILGSVFILMIWRRKVKKSNQRYFKF</sequence>
<feature type="chain" id="PRO_5040406524" evidence="2">
    <location>
        <begin position="22"/>
        <end position="190"/>
    </location>
</feature>
<keyword evidence="1" id="KW-0812">Transmembrane</keyword>
<gene>
    <name evidence="3" type="ORF">M0811_00830</name>
</gene>
<organism evidence="3 4">
    <name type="scientific">Anaeramoeba ignava</name>
    <name type="common">Anaerobic marine amoeba</name>
    <dbReference type="NCBI Taxonomy" id="1746090"/>
    <lineage>
        <taxon>Eukaryota</taxon>
        <taxon>Metamonada</taxon>
        <taxon>Anaeramoebidae</taxon>
        <taxon>Anaeramoeba</taxon>
    </lineage>
</organism>
<feature type="transmembrane region" description="Helical" evidence="1">
    <location>
        <begin position="107"/>
        <end position="129"/>
    </location>
</feature>
<feature type="transmembrane region" description="Helical" evidence="1">
    <location>
        <begin position="80"/>
        <end position="100"/>
    </location>
</feature>
<dbReference type="EMBL" id="JAPDFW010000070">
    <property type="protein sequence ID" value="KAJ5074201.1"/>
    <property type="molecule type" value="Genomic_DNA"/>
</dbReference>
<evidence type="ECO:0000256" key="1">
    <source>
        <dbReference type="SAM" id="Phobius"/>
    </source>
</evidence>
<feature type="signal peptide" evidence="2">
    <location>
        <begin position="1"/>
        <end position="21"/>
    </location>
</feature>
<keyword evidence="2" id="KW-0732">Signal</keyword>
<evidence type="ECO:0000313" key="4">
    <source>
        <dbReference type="Proteomes" id="UP001149090"/>
    </source>
</evidence>
<keyword evidence="1" id="KW-0472">Membrane</keyword>
<dbReference type="AlphaFoldDB" id="A0A9Q0RBH9"/>
<evidence type="ECO:0000256" key="2">
    <source>
        <dbReference type="SAM" id="SignalP"/>
    </source>
</evidence>
<keyword evidence="1" id="KW-1133">Transmembrane helix</keyword>
<comment type="caution">
    <text evidence="3">The sequence shown here is derived from an EMBL/GenBank/DDBJ whole genome shotgun (WGS) entry which is preliminary data.</text>
</comment>
<protein>
    <submittedName>
        <fullName evidence="3">Uncharacterized protein</fullName>
    </submittedName>
</protein>
<dbReference type="Proteomes" id="UP001149090">
    <property type="component" value="Unassembled WGS sequence"/>
</dbReference>
<evidence type="ECO:0000313" key="3">
    <source>
        <dbReference type="EMBL" id="KAJ5074201.1"/>
    </source>
</evidence>
<name>A0A9Q0RBH9_ANAIG</name>
<proteinExistence type="predicted"/>
<feature type="transmembrane region" description="Helical" evidence="1">
    <location>
        <begin position="155"/>
        <end position="176"/>
    </location>
</feature>
<keyword evidence="4" id="KW-1185">Reference proteome</keyword>